<accession>A0ABZ2FHC7</accession>
<dbReference type="Pfam" id="PF11228">
    <property type="entry name" value="DUF3027"/>
    <property type="match status" value="1"/>
</dbReference>
<evidence type="ECO:0000313" key="2">
    <source>
        <dbReference type="Proteomes" id="UP001381003"/>
    </source>
</evidence>
<protein>
    <submittedName>
        <fullName evidence="1">DUF3027 domain-containing protein</fullName>
    </submittedName>
</protein>
<sequence length="257" mass="27179">MTESATQPRTRAKARAKADAVLAAAVEPARRELLEATKGEGVGEHVGFTLDAERLGTHWFAATLPGYGGWAWAVTVTRAPRSKSATVCESQLLPGDDAVLSPEWLPWAERLAPGDVGPGDVTPRIDDDPNLVAGFEATGEEDVDAVALWELGLGRPRVLSAEGRDTAVQRWYDGAHGPTAEVAVKAPAACESCGYFLPMAGELRRVFGVCANEWSPSDGGVVSRDHGCGAHSEIDMGAPEPEKVGTPILDDEVLETL</sequence>
<dbReference type="InterPro" id="IPR021391">
    <property type="entry name" value="DUF3027"/>
</dbReference>
<dbReference type="EMBL" id="CP104874">
    <property type="protein sequence ID" value="WWF06189.1"/>
    <property type="molecule type" value="Genomic_DNA"/>
</dbReference>
<name>A0ABZ2FHC7_9MICO</name>
<dbReference type="RefSeq" id="WP_338538854.1">
    <property type="nucleotide sequence ID" value="NZ_CP104874.1"/>
</dbReference>
<organism evidence="1 2">
    <name type="scientific">Janibacter terrae</name>
    <dbReference type="NCBI Taxonomy" id="103817"/>
    <lineage>
        <taxon>Bacteria</taxon>
        <taxon>Bacillati</taxon>
        <taxon>Actinomycetota</taxon>
        <taxon>Actinomycetes</taxon>
        <taxon>Micrococcales</taxon>
        <taxon>Intrasporangiaceae</taxon>
        <taxon>Janibacter</taxon>
    </lineage>
</organism>
<reference evidence="1 2" key="1">
    <citation type="submission" date="2022-09" db="EMBL/GenBank/DDBJ databases">
        <title>Complete genome sequence of Janibacter terrae strain COS04-44, PCL-degrading bacteria isolated from oil spilled coast.</title>
        <authorList>
            <person name="Park H."/>
            <person name="Kim J.Y."/>
            <person name="An S.H."/>
            <person name="Lee C.M."/>
            <person name="Weon H.-Y."/>
        </authorList>
    </citation>
    <scope>NUCLEOTIDE SEQUENCE [LARGE SCALE GENOMIC DNA]</scope>
    <source>
        <strain evidence="1 2">COS04-44</strain>
    </source>
</reference>
<dbReference type="Proteomes" id="UP001381003">
    <property type="component" value="Chromosome"/>
</dbReference>
<gene>
    <name evidence="1" type="ORF">N5P18_04770</name>
</gene>
<keyword evidence="2" id="KW-1185">Reference proteome</keyword>
<evidence type="ECO:0000313" key="1">
    <source>
        <dbReference type="EMBL" id="WWF06189.1"/>
    </source>
</evidence>
<proteinExistence type="predicted"/>